<keyword evidence="1" id="KW-0547">Nucleotide-binding</keyword>
<dbReference type="Pfam" id="PF12469">
    <property type="entry name" value="Cmr2_N"/>
    <property type="match status" value="1"/>
</dbReference>
<accession>A0A2Z6UTG4</accession>
<dbReference type="GO" id="GO:0051607">
    <property type="term" value="P:defense response to virus"/>
    <property type="evidence" value="ECO:0007669"/>
    <property type="project" value="UniProtKB-KW"/>
</dbReference>
<evidence type="ECO:0000313" key="5">
    <source>
        <dbReference type="Proteomes" id="UP000248272"/>
    </source>
</evidence>
<keyword evidence="2" id="KW-0051">Antiviral defense</keyword>
<evidence type="ECO:0000259" key="3">
    <source>
        <dbReference type="PROSITE" id="PS50887"/>
    </source>
</evidence>
<sequence length="575" mass="67056">MSKYIAITFSPVQSFIEKSRKLRDLYGASQILSDLTSTIVTHRPEQYHLISPGLLNSQQGMPNRVLLKIDSEIQSSSSEEIIAELQRAFLNRWKNILATCRKWVENALAPYYRSSEWNWQKSWKKWERRTWEFFWGIGDDLESAMVDLENRKLARNWQGVNWVGESSSLSGTDAIAWYGMDRENQDMKTLDWSEEDRHIALFYRRLAFLLDGVNDPDGQPKDRQPEGKYIDGNERLNIPELTKRLITLPHIARSLGVELPEELRQRGFRDLIRRPQDNPASVGQKTGWFMGDGDKVGDYLKNLGSDQKIRDFSKIMRQWGQQFQRDFNQTELGRIIYAGGDDFLGIVYNSQFPDPQLDSIEIDRVFHWLQTLDQQWKTGKTEEINQRVTLSLGFVWAAHSIPQRDVLQHCREAEQRSKKLGRDRLTIRVLFNNGQYVQWTTRWKYLNTLNHYRDRDGGKNWGHIYSDFARLKARHAFGLGYLDNPRSHSDGADSKILDNLSTLLQFFDLYFSGYKEILEKEDDQIVSLPKDAPSKDYARAIIRWIDELIAIGWHLSIGETSKNNPKSESIVYCLS</sequence>
<dbReference type="PROSITE" id="PS50887">
    <property type="entry name" value="GGDEF"/>
    <property type="match status" value="1"/>
</dbReference>
<dbReference type="InterPro" id="IPR038242">
    <property type="entry name" value="Cmr2_N"/>
</dbReference>
<evidence type="ECO:0000256" key="1">
    <source>
        <dbReference type="ARBA" id="ARBA00022741"/>
    </source>
</evidence>
<dbReference type="InterPro" id="IPR043128">
    <property type="entry name" value="Rev_trsase/Diguanyl_cyclase"/>
</dbReference>
<evidence type="ECO:0000256" key="2">
    <source>
        <dbReference type="ARBA" id="ARBA00023118"/>
    </source>
</evidence>
<reference evidence="4 5" key="1">
    <citation type="journal article" date="2018" name="Front. Microbiol.">
        <title>Adaptation of the Freshwater Bloom-Forming Cyanobacterium Microcystis aeruginosa to Brackish Water Is Driven by Recent Horizontal Transfer of Sucrose Genes.</title>
        <authorList>
            <person name="Tanabe Y."/>
            <person name="Hodoki Y."/>
            <person name="Sano T."/>
            <person name="Tada K."/>
            <person name="Watanabe M.M."/>
        </authorList>
    </citation>
    <scope>NUCLEOTIDE SEQUENCE [LARGE SCALE GENOMIC DNA]</scope>
    <source>
        <strain evidence="4 5">Sj</strain>
    </source>
</reference>
<evidence type="ECO:0000313" key="4">
    <source>
        <dbReference type="EMBL" id="GBL12392.1"/>
    </source>
</evidence>
<protein>
    <recommendedName>
        <fullName evidence="3">GGDEF domain-containing protein</fullName>
    </recommendedName>
</protein>
<dbReference type="GO" id="GO:0000166">
    <property type="term" value="F:nucleotide binding"/>
    <property type="evidence" value="ECO:0007669"/>
    <property type="project" value="UniProtKB-KW"/>
</dbReference>
<name>A0A2Z6UTG4_MICAE</name>
<dbReference type="Pfam" id="PF22335">
    <property type="entry name" value="Cas10-Cmr2_palm2"/>
    <property type="match status" value="1"/>
</dbReference>
<feature type="domain" description="GGDEF" evidence="3">
    <location>
        <begin position="284"/>
        <end position="430"/>
    </location>
</feature>
<gene>
    <name evidence="4" type="ORF">MSj_03908</name>
</gene>
<organism evidence="4 5">
    <name type="scientific">Microcystis aeruginosa Sj</name>
    <dbReference type="NCBI Taxonomy" id="1979544"/>
    <lineage>
        <taxon>Bacteria</taxon>
        <taxon>Bacillati</taxon>
        <taxon>Cyanobacteriota</taxon>
        <taxon>Cyanophyceae</taxon>
        <taxon>Oscillatoriophycideae</taxon>
        <taxon>Chroococcales</taxon>
        <taxon>Microcystaceae</taxon>
        <taxon>Microcystis</taxon>
    </lineage>
</organism>
<dbReference type="RefSeq" id="WP_110580514.1">
    <property type="nucleotide sequence ID" value="NZ_BDSG01000151.1"/>
</dbReference>
<dbReference type="EMBL" id="BDSG01000151">
    <property type="protein sequence ID" value="GBL12392.1"/>
    <property type="molecule type" value="Genomic_DNA"/>
</dbReference>
<dbReference type="AlphaFoldDB" id="A0A2Z6UTG4"/>
<dbReference type="Proteomes" id="UP000248272">
    <property type="component" value="Unassembled WGS sequence"/>
</dbReference>
<dbReference type="InterPro" id="IPR024615">
    <property type="entry name" value="CRISPR-assoc_Cmr2_N"/>
</dbReference>
<dbReference type="Gene3D" id="3.30.70.2220">
    <property type="entry name" value="CRISPR-Cas system, Cmr2 subunit, D1 domain, cysteine cluster"/>
    <property type="match status" value="1"/>
</dbReference>
<proteinExistence type="predicted"/>
<dbReference type="Gene3D" id="3.30.70.270">
    <property type="match status" value="1"/>
</dbReference>
<comment type="caution">
    <text evidence="4">The sequence shown here is derived from an EMBL/GenBank/DDBJ whole genome shotgun (WGS) entry which is preliminary data.</text>
</comment>
<dbReference type="InterPro" id="IPR000160">
    <property type="entry name" value="GGDEF_dom"/>
</dbReference>
<dbReference type="InterPro" id="IPR054767">
    <property type="entry name" value="Cas10-Cmr2_palm2"/>
</dbReference>